<sequence length="320" mass="34487">MAGDDATCPFCGQGFGAEGKKKHQARCNVASTAAVAPSPRKMRKGKATTAATAEAATAEAATAEAATAEAPADATTRRPGAARSLKGRMTFAPVKPTPAADAGKPSRPSKRSRTEDPPPPPKVPRTTRASSGRAREGGASSSNNAAAVDNAAAPAVPTLVVEWEVAEDDFKVEFHPRANKAPEFARFEDFKSKQVEAPVSVPKEPWIPFKSRLDFEFSEFCAEAGLNKRQIDSVLKLVQRAAADPTQLHIKTAAEMSAAWERAKPHQPAFEKTVIEVPYNKSTLEFDVHSRSLWKWALAMIRDPTLAQHIVWDAVKQQLL</sequence>
<feature type="compositionally biased region" description="Low complexity" evidence="1">
    <location>
        <begin position="47"/>
        <end position="74"/>
    </location>
</feature>
<name>A0A371CYC6_9APHY</name>
<feature type="compositionally biased region" description="Low complexity" evidence="1">
    <location>
        <begin position="128"/>
        <end position="146"/>
    </location>
</feature>
<evidence type="ECO:0000256" key="1">
    <source>
        <dbReference type="SAM" id="MobiDB-lite"/>
    </source>
</evidence>
<keyword evidence="3" id="KW-1185">Reference proteome</keyword>
<organism evidence="2 3">
    <name type="scientific">Lentinus brumalis</name>
    <dbReference type="NCBI Taxonomy" id="2498619"/>
    <lineage>
        <taxon>Eukaryota</taxon>
        <taxon>Fungi</taxon>
        <taxon>Dikarya</taxon>
        <taxon>Basidiomycota</taxon>
        <taxon>Agaricomycotina</taxon>
        <taxon>Agaricomycetes</taxon>
        <taxon>Polyporales</taxon>
        <taxon>Polyporaceae</taxon>
        <taxon>Lentinus</taxon>
    </lineage>
</organism>
<dbReference type="AlphaFoldDB" id="A0A371CYC6"/>
<dbReference type="STRING" id="139420.A0A371CYC6"/>
<dbReference type="EMBL" id="KZ857439">
    <property type="protein sequence ID" value="RDX45276.1"/>
    <property type="molecule type" value="Genomic_DNA"/>
</dbReference>
<feature type="region of interest" description="Disordered" evidence="1">
    <location>
        <begin position="33"/>
        <end position="146"/>
    </location>
</feature>
<dbReference type="OrthoDB" id="2795925at2759"/>
<protein>
    <submittedName>
        <fullName evidence="2">Uncharacterized protein</fullName>
    </submittedName>
</protein>
<dbReference type="Proteomes" id="UP000256964">
    <property type="component" value="Unassembled WGS sequence"/>
</dbReference>
<proteinExistence type="predicted"/>
<accession>A0A371CYC6</accession>
<evidence type="ECO:0000313" key="3">
    <source>
        <dbReference type="Proteomes" id="UP000256964"/>
    </source>
</evidence>
<gene>
    <name evidence="2" type="ORF">OH76DRAFT_1444863</name>
</gene>
<reference evidence="2 3" key="1">
    <citation type="journal article" date="2018" name="Biotechnol. Biofuels">
        <title>Integrative visual omics of the white-rot fungus Polyporus brumalis exposes the biotechnological potential of its oxidative enzymes for delignifying raw plant biomass.</title>
        <authorList>
            <person name="Miyauchi S."/>
            <person name="Rancon A."/>
            <person name="Drula E."/>
            <person name="Hage H."/>
            <person name="Chaduli D."/>
            <person name="Favel A."/>
            <person name="Grisel S."/>
            <person name="Henrissat B."/>
            <person name="Herpoel-Gimbert I."/>
            <person name="Ruiz-Duenas F.J."/>
            <person name="Chevret D."/>
            <person name="Hainaut M."/>
            <person name="Lin J."/>
            <person name="Wang M."/>
            <person name="Pangilinan J."/>
            <person name="Lipzen A."/>
            <person name="Lesage-Meessen L."/>
            <person name="Navarro D."/>
            <person name="Riley R."/>
            <person name="Grigoriev I.V."/>
            <person name="Zhou S."/>
            <person name="Raouche S."/>
            <person name="Rosso M.N."/>
        </authorList>
    </citation>
    <scope>NUCLEOTIDE SEQUENCE [LARGE SCALE GENOMIC DNA]</scope>
    <source>
        <strain evidence="2 3">BRFM 1820</strain>
    </source>
</reference>
<evidence type="ECO:0000313" key="2">
    <source>
        <dbReference type="EMBL" id="RDX45276.1"/>
    </source>
</evidence>